<dbReference type="OrthoDB" id="9806961at2"/>
<reference evidence="3" key="4">
    <citation type="submission" date="2016-11" db="EMBL/GenBank/DDBJ databases">
        <authorList>
            <person name="Varghese N."/>
            <person name="Submissions S."/>
        </authorList>
    </citation>
    <scope>NUCLEOTIDE SEQUENCE</scope>
    <source>
        <strain evidence="3">DSM 1682</strain>
    </source>
</reference>
<evidence type="ECO:0000313" key="3">
    <source>
        <dbReference type="EMBL" id="SHE71150.1"/>
    </source>
</evidence>
<dbReference type="KEGG" id="cpro:CPRO_19660"/>
<dbReference type="RefSeq" id="WP_066050960.1">
    <property type="nucleotide sequence ID" value="NZ_CP014223.1"/>
</dbReference>
<feature type="domain" description="DUF3849" evidence="1">
    <location>
        <begin position="6"/>
        <end position="132"/>
    </location>
</feature>
<dbReference type="EMBL" id="FQUA01000005">
    <property type="protein sequence ID" value="SHE71150.1"/>
    <property type="molecule type" value="Genomic_DNA"/>
</dbReference>
<dbReference type="Pfam" id="PF12960">
    <property type="entry name" value="DUF3849"/>
    <property type="match status" value="1"/>
</dbReference>
<keyword evidence="4" id="KW-1185">Reference proteome</keyword>
<name>A0A0X1U9D0_ANAPI</name>
<dbReference type="AlphaFoldDB" id="A0A0X1U9D0"/>
<gene>
    <name evidence="2" type="ORF">CPRO_19660</name>
    <name evidence="3" type="ORF">SAMN02745151_01568</name>
</gene>
<sequence length="245" mass="28046">MDKNYVYPYSFQFAKGNKELSLYKESHKANVDCKNAIEKAISQHFDGLRLEKNTAEQVISQFGYDRVNFVLANSVQQKSYDGRFSRDNKEWANSFFILPDKIQGFDKRLEYAVDSHPAVLEGFINQARRAYQALNLWEAKHCNDATGLNFEGKVMVLRATNLKDEYKNPRDQLVLCESGFGCSPTASGRKVFGRFLADGERCQYERSDFIGELKAEHLPDWAVEKRKEMGVSMVEGQSMGGMEMQ</sequence>
<accession>A0A0X1U9D0</accession>
<reference evidence="2 4" key="1">
    <citation type="journal article" date="2016" name="Genome Announc.">
        <title>Complete Genome Sequence of the Amino Acid-Fermenting Clostridium propionicum X2 (DSM 1682).</title>
        <authorList>
            <person name="Poehlein A."/>
            <person name="Schlien K."/>
            <person name="Chowdhury N.P."/>
            <person name="Gottschalk G."/>
            <person name="Buckel W."/>
            <person name="Daniel R."/>
        </authorList>
    </citation>
    <scope>NUCLEOTIDE SEQUENCE [LARGE SCALE GENOMIC DNA]</scope>
    <source>
        <strain evidence="2 4">X2</strain>
    </source>
</reference>
<proteinExistence type="predicted"/>
<dbReference type="InterPro" id="IPR024383">
    <property type="entry name" value="DUF3849"/>
</dbReference>
<evidence type="ECO:0000313" key="4">
    <source>
        <dbReference type="Proteomes" id="UP000068026"/>
    </source>
</evidence>
<evidence type="ECO:0000259" key="1">
    <source>
        <dbReference type="Pfam" id="PF12960"/>
    </source>
</evidence>
<organism evidence="3 5">
    <name type="scientific">Anaerotignum propionicum DSM 1682</name>
    <dbReference type="NCBI Taxonomy" id="991789"/>
    <lineage>
        <taxon>Bacteria</taxon>
        <taxon>Bacillati</taxon>
        <taxon>Bacillota</taxon>
        <taxon>Clostridia</taxon>
        <taxon>Lachnospirales</taxon>
        <taxon>Anaerotignaceae</taxon>
        <taxon>Anaerotignum</taxon>
    </lineage>
</organism>
<dbReference type="EMBL" id="CP014223">
    <property type="protein sequence ID" value="AMJ41548.1"/>
    <property type="molecule type" value="Genomic_DNA"/>
</dbReference>
<evidence type="ECO:0000313" key="5">
    <source>
        <dbReference type="Proteomes" id="UP000184204"/>
    </source>
</evidence>
<dbReference type="Proteomes" id="UP000068026">
    <property type="component" value="Chromosome"/>
</dbReference>
<reference evidence="4" key="2">
    <citation type="submission" date="2016-01" db="EMBL/GenBank/DDBJ databases">
        <authorList>
            <person name="Poehlein A."/>
            <person name="Schlien K."/>
            <person name="Gottschalk G."/>
            <person name="Buckel W."/>
            <person name="Daniel R."/>
        </authorList>
    </citation>
    <scope>NUCLEOTIDE SEQUENCE [LARGE SCALE GENOMIC DNA]</scope>
    <source>
        <strain evidence="4">X2</strain>
    </source>
</reference>
<dbReference type="Proteomes" id="UP000184204">
    <property type="component" value="Unassembled WGS sequence"/>
</dbReference>
<reference evidence="5" key="3">
    <citation type="submission" date="2016-11" db="EMBL/GenBank/DDBJ databases">
        <authorList>
            <person name="Jaros S."/>
            <person name="Januszkiewicz K."/>
            <person name="Wedrychowicz H."/>
        </authorList>
    </citation>
    <scope>NUCLEOTIDE SEQUENCE [LARGE SCALE GENOMIC DNA]</scope>
    <source>
        <strain evidence="5">DSM 1682</strain>
    </source>
</reference>
<evidence type="ECO:0000313" key="2">
    <source>
        <dbReference type="EMBL" id="AMJ41548.1"/>
    </source>
</evidence>
<protein>
    <recommendedName>
        <fullName evidence="1">DUF3849 domain-containing protein</fullName>
    </recommendedName>
</protein>